<evidence type="ECO:0000313" key="2">
    <source>
        <dbReference type="EMBL" id="CAA7012828.1"/>
    </source>
</evidence>
<dbReference type="GO" id="GO:0004523">
    <property type="term" value="F:RNA-DNA hybrid ribonuclease activity"/>
    <property type="evidence" value="ECO:0007669"/>
    <property type="project" value="InterPro"/>
</dbReference>
<sequence length="251" mass="28193">MTFEKIDVMLIFKDMGGYAWSTLFAMSCWWGWKWRCWYVFGKTGLCQDRVKFVKDLAKDVSMAHEKSKAKTGTRARTEQQIAWEPLEGGWLKMNTDGASKGNPGAAAAGGVLSDEVGAWVCGFSLNLGICSAPLAELWGVYYGLYLAWEKRVSRLEIEVDSEMVAGFFKTWINESHPLSFLVRLCYGFISRDWIVRVTHVYREANCVVDALANHAFSLPFGFFSFTSTPAEISALLLGDVNGSTRVRFVRS</sequence>
<dbReference type="Pfam" id="PF13456">
    <property type="entry name" value="RVT_3"/>
    <property type="match status" value="1"/>
</dbReference>
<dbReference type="AlphaFoldDB" id="A0A6D2HGP6"/>
<dbReference type="InterPro" id="IPR053151">
    <property type="entry name" value="RNase_H-like"/>
</dbReference>
<dbReference type="Proteomes" id="UP000467841">
    <property type="component" value="Unassembled WGS sequence"/>
</dbReference>
<dbReference type="InterPro" id="IPR036397">
    <property type="entry name" value="RNaseH_sf"/>
</dbReference>
<dbReference type="PROSITE" id="PS51257">
    <property type="entry name" value="PROKAR_LIPOPROTEIN"/>
    <property type="match status" value="1"/>
</dbReference>
<dbReference type="PANTHER" id="PTHR47723:SF13">
    <property type="entry name" value="PUTATIVE-RELATED"/>
    <property type="match status" value="1"/>
</dbReference>
<dbReference type="GO" id="GO:0003676">
    <property type="term" value="F:nucleic acid binding"/>
    <property type="evidence" value="ECO:0007669"/>
    <property type="project" value="InterPro"/>
</dbReference>
<proteinExistence type="predicted"/>
<reference evidence="2" key="1">
    <citation type="submission" date="2020-01" db="EMBL/GenBank/DDBJ databases">
        <authorList>
            <person name="Mishra B."/>
        </authorList>
    </citation>
    <scope>NUCLEOTIDE SEQUENCE [LARGE SCALE GENOMIC DNA]</scope>
</reference>
<dbReference type="SUPFAM" id="SSF53098">
    <property type="entry name" value="Ribonuclease H-like"/>
    <property type="match status" value="1"/>
</dbReference>
<organism evidence="2 3">
    <name type="scientific">Microthlaspi erraticum</name>
    <dbReference type="NCBI Taxonomy" id="1685480"/>
    <lineage>
        <taxon>Eukaryota</taxon>
        <taxon>Viridiplantae</taxon>
        <taxon>Streptophyta</taxon>
        <taxon>Embryophyta</taxon>
        <taxon>Tracheophyta</taxon>
        <taxon>Spermatophyta</taxon>
        <taxon>Magnoliopsida</taxon>
        <taxon>eudicotyledons</taxon>
        <taxon>Gunneridae</taxon>
        <taxon>Pentapetalae</taxon>
        <taxon>rosids</taxon>
        <taxon>malvids</taxon>
        <taxon>Brassicales</taxon>
        <taxon>Brassicaceae</taxon>
        <taxon>Coluteocarpeae</taxon>
        <taxon>Microthlaspi</taxon>
    </lineage>
</organism>
<dbReference type="InterPro" id="IPR044730">
    <property type="entry name" value="RNase_H-like_dom_plant"/>
</dbReference>
<name>A0A6D2HGP6_9BRAS</name>
<dbReference type="InterPro" id="IPR002156">
    <property type="entry name" value="RNaseH_domain"/>
</dbReference>
<comment type="caution">
    <text evidence="2">The sequence shown here is derived from an EMBL/GenBank/DDBJ whole genome shotgun (WGS) entry which is preliminary data.</text>
</comment>
<dbReference type="EMBL" id="CACVBM020000011">
    <property type="protein sequence ID" value="CAA7012828.1"/>
    <property type="molecule type" value="Genomic_DNA"/>
</dbReference>
<dbReference type="OrthoDB" id="1752183at2759"/>
<dbReference type="InterPro" id="IPR012337">
    <property type="entry name" value="RNaseH-like_sf"/>
</dbReference>
<accession>A0A6D2HGP6</accession>
<keyword evidence="3" id="KW-1185">Reference proteome</keyword>
<dbReference type="PROSITE" id="PS50879">
    <property type="entry name" value="RNASE_H_1"/>
    <property type="match status" value="1"/>
</dbReference>
<evidence type="ECO:0000259" key="1">
    <source>
        <dbReference type="PROSITE" id="PS50879"/>
    </source>
</evidence>
<dbReference type="PANTHER" id="PTHR47723">
    <property type="entry name" value="OS05G0353850 PROTEIN"/>
    <property type="match status" value="1"/>
</dbReference>
<evidence type="ECO:0000313" key="3">
    <source>
        <dbReference type="Proteomes" id="UP000467841"/>
    </source>
</evidence>
<protein>
    <recommendedName>
        <fullName evidence="1">RNase H type-1 domain-containing protein</fullName>
    </recommendedName>
</protein>
<gene>
    <name evidence="2" type="ORF">MERR_LOCUS62</name>
</gene>
<dbReference type="CDD" id="cd06222">
    <property type="entry name" value="RNase_H_like"/>
    <property type="match status" value="1"/>
</dbReference>
<feature type="domain" description="RNase H type-1" evidence="1">
    <location>
        <begin position="87"/>
        <end position="217"/>
    </location>
</feature>
<dbReference type="Gene3D" id="3.30.420.10">
    <property type="entry name" value="Ribonuclease H-like superfamily/Ribonuclease H"/>
    <property type="match status" value="1"/>
</dbReference>